<evidence type="ECO:0000313" key="6">
    <source>
        <dbReference type="RefSeq" id="XP_022287289.1"/>
    </source>
</evidence>
<evidence type="ECO:0000256" key="2">
    <source>
        <dbReference type="SAM" id="SignalP"/>
    </source>
</evidence>
<dbReference type="InterPro" id="IPR003582">
    <property type="entry name" value="ShKT_dom"/>
</dbReference>
<accession>A0A8B8ABJ7</accession>
<dbReference type="InterPro" id="IPR016054">
    <property type="entry name" value="LY6_UPA_recep-like"/>
</dbReference>
<dbReference type="OrthoDB" id="6114803at2759"/>
<dbReference type="RefSeq" id="XP_022287289.1">
    <property type="nucleotide sequence ID" value="XM_022431581.1"/>
</dbReference>
<dbReference type="RefSeq" id="XP_022287290.1">
    <property type="nucleotide sequence ID" value="XM_022431582.1"/>
</dbReference>
<feature type="domain" description="ShKT" evidence="3">
    <location>
        <begin position="235"/>
        <end position="272"/>
    </location>
</feature>
<evidence type="ECO:0000313" key="5">
    <source>
        <dbReference type="RefSeq" id="XP_022287288.1"/>
    </source>
</evidence>
<dbReference type="KEGG" id="cvn:111100018"/>
<dbReference type="Pfam" id="PF00021">
    <property type="entry name" value="UPAR_LY6"/>
    <property type="match status" value="2"/>
</dbReference>
<protein>
    <submittedName>
        <fullName evidence="5 6">Uncharacterized protein LOC111100018</fullName>
    </submittedName>
</protein>
<evidence type="ECO:0000313" key="4">
    <source>
        <dbReference type="Proteomes" id="UP000694844"/>
    </source>
</evidence>
<dbReference type="RefSeq" id="XP_022287288.1">
    <property type="nucleotide sequence ID" value="XM_022431580.1"/>
</dbReference>
<evidence type="ECO:0000256" key="1">
    <source>
        <dbReference type="PROSITE-ProRule" id="PRU01005"/>
    </source>
</evidence>
<gene>
    <name evidence="5 6 7" type="primary">LOC111100018</name>
</gene>
<dbReference type="Gene3D" id="2.10.60.10">
    <property type="entry name" value="CD59"/>
    <property type="match status" value="2"/>
</dbReference>
<feature type="chain" id="PRO_5044665836" evidence="2">
    <location>
        <begin position="19"/>
        <end position="419"/>
    </location>
</feature>
<dbReference type="AlphaFoldDB" id="A0A8B8ABJ7"/>
<keyword evidence="4" id="KW-1185">Reference proteome</keyword>
<name>A0A8B8ABJ7_CRAVI</name>
<evidence type="ECO:0000259" key="3">
    <source>
        <dbReference type="PROSITE" id="PS51670"/>
    </source>
</evidence>
<dbReference type="PROSITE" id="PS51670">
    <property type="entry name" value="SHKT"/>
    <property type="match status" value="1"/>
</dbReference>
<feature type="signal peptide" evidence="2">
    <location>
        <begin position="1"/>
        <end position="18"/>
    </location>
</feature>
<evidence type="ECO:0000313" key="7">
    <source>
        <dbReference type="RefSeq" id="XP_022287290.1"/>
    </source>
</evidence>
<dbReference type="InterPro" id="IPR045860">
    <property type="entry name" value="Snake_toxin-like_sf"/>
</dbReference>
<reference evidence="5 6" key="1">
    <citation type="submission" date="2025-04" db="UniProtKB">
        <authorList>
            <consortium name="RefSeq"/>
        </authorList>
    </citation>
    <scope>IDENTIFICATION</scope>
    <source>
        <tissue evidence="5 6">Whole sample</tissue>
    </source>
</reference>
<proteinExistence type="predicted"/>
<comment type="caution">
    <text evidence="1">Lacks conserved residue(s) required for the propagation of feature annotation.</text>
</comment>
<dbReference type="GeneID" id="111100018"/>
<dbReference type="SUPFAM" id="SSF57302">
    <property type="entry name" value="Snake toxin-like"/>
    <property type="match status" value="2"/>
</dbReference>
<keyword evidence="2" id="KW-0732">Signal</keyword>
<sequence>MLYAYLFILGSLVQSLNTEYLACPSLVRGFPELCEDLRYSRHCAQSCKDHRLTCHNCHDTQHPSSCNRTTTCGTSETCLITAALDHSYKLTYRQGCFPKQNCSLFVHDNVSGRRNTVLPGDCCYTSFCNHYKPEAVTETPLTCYSCAETSHPRQCNVTTQCHAHQLCVVTQSLNAEFKLVYRLGCMDRHQCEAFRHDGLGTKRSFTANGDCCEHDRCNSLTPDEIAKPSFNAKECKDIDANVCQALRHSSHSDRCDDMEFANVFCPKTCRKCFFCHNCFVVQSKNQQTMELCNNKTSICQSSYQSCLVDKFENNLMMACVNDSYCAGADNISKSCCKHDYCNDQDLLTTTTSTIKPTASTTTRTTSTTSQTRTTHGFVTIPHEKPTTTAFHWASLGTPPPPSTQWVTIPWSGVGQAPQK</sequence>
<organism evidence="4 6">
    <name type="scientific">Crassostrea virginica</name>
    <name type="common">Eastern oyster</name>
    <dbReference type="NCBI Taxonomy" id="6565"/>
    <lineage>
        <taxon>Eukaryota</taxon>
        <taxon>Metazoa</taxon>
        <taxon>Spiralia</taxon>
        <taxon>Lophotrochozoa</taxon>
        <taxon>Mollusca</taxon>
        <taxon>Bivalvia</taxon>
        <taxon>Autobranchia</taxon>
        <taxon>Pteriomorphia</taxon>
        <taxon>Ostreida</taxon>
        <taxon>Ostreoidea</taxon>
        <taxon>Ostreidae</taxon>
        <taxon>Crassostrea</taxon>
    </lineage>
</organism>
<dbReference type="Proteomes" id="UP000694844">
    <property type="component" value="Chromosome 6"/>
</dbReference>